<keyword evidence="6" id="KW-0472">Membrane</keyword>
<dbReference type="STRING" id="665126.ABB55_13700"/>
<dbReference type="GO" id="GO:0015036">
    <property type="term" value="F:disulfide oxidoreductase activity"/>
    <property type="evidence" value="ECO:0007669"/>
    <property type="project" value="InterPro"/>
</dbReference>
<evidence type="ECO:0000313" key="8">
    <source>
        <dbReference type="EMBL" id="KPL53139.1"/>
    </source>
</evidence>
<organism evidence="8 9">
    <name type="scientific">Prosthecodimorpha hirschii</name>
    <dbReference type="NCBI Taxonomy" id="665126"/>
    <lineage>
        <taxon>Bacteria</taxon>
        <taxon>Pseudomonadati</taxon>
        <taxon>Pseudomonadota</taxon>
        <taxon>Alphaproteobacteria</taxon>
        <taxon>Hyphomicrobiales</taxon>
        <taxon>Ancalomicrobiaceae</taxon>
        <taxon>Prosthecodimorpha</taxon>
    </lineage>
</organism>
<dbReference type="InterPro" id="IPR013740">
    <property type="entry name" value="Redoxin"/>
</dbReference>
<dbReference type="InterPro" id="IPR036249">
    <property type="entry name" value="Thioredoxin-like_sf"/>
</dbReference>
<dbReference type="InterPro" id="IPR017937">
    <property type="entry name" value="Thioredoxin_CS"/>
</dbReference>
<keyword evidence="9" id="KW-1185">Reference proteome</keyword>
<evidence type="ECO:0000256" key="6">
    <source>
        <dbReference type="SAM" id="Phobius"/>
    </source>
</evidence>
<dbReference type="GO" id="GO:0030288">
    <property type="term" value="C:outer membrane-bounded periplasmic space"/>
    <property type="evidence" value="ECO:0007669"/>
    <property type="project" value="InterPro"/>
</dbReference>
<dbReference type="EMBL" id="LJYW01000001">
    <property type="protein sequence ID" value="KPL53139.1"/>
    <property type="molecule type" value="Genomic_DNA"/>
</dbReference>
<evidence type="ECO:0000256" key="5">
    <source>
        <dbReference type="ARBA" id="ARBA00023284"/>
    </source>
</evidence>
<keyword evidence="6" id="KW-1133">Transmembrane helix</keyword>
<dbReference type="SUPFAM" id="SSF52833">
    <property type="entry name" value="Thioredoxin-like"/>
    <property type="match status" value="1"/>
</dbReference>
<keyword evidence="5" id="KW-0676">Redox-active center</keyword>
<dbReference type="Proteomes" id="UP000048984">
    <property type="component" value="Unassembled WGS sequence"/>
</dbReference>
<evidence type="ECO:0000256" key="2">
    <source>
        <dbReference type="ARBA" id="ARBA00007758"/>
    </source>
</evidence>
<feature type="transmembrane region" description="Helical" evidence="6">
    <location>
        <begin position="17"/>
        <end position="38"/>
    </location>
</feature>
<reference evidence="8 9" key="2">
    <citation type="submission" date="2015-10" db="EMBL/GenBank/DDBJ databases">
        <title>Draft Genome Sequence of Prosthecomicrobium hirschii ATCC 27832.</title>
        <authorList>
            <person name="Daniel J."/>
            <person name="Givan S.A."/>
            <person name="Brun Y.V."/>
            <person name="Brown P.J."/>
        </authorList>
    </citation>
    <scope>NUCLEOTIDE SEQUENCE [LARGE SCALE GENOMIC DNA]</scope>
    <source>
        <strain evidence="8 9">16</strain>
    </source>
</reference>
<dbReference type="InterPro" id="IPR013766">
    <property type="entry name" value="Thioredoxin_domain"/>
</dbReference>
<evidence type="ECO:0000313" key="9">
    <source>
        <dbReference type="Proteomes" id="UP000048984"/>
    </source>
</evidence>
<keyword evidence="6" id="KW-0812">Transmembrane</keyword>
<evidence type="ECO:0000256" key="4">
    <source>
        <dbReference type="ARBA" id="ARBA00023157"/>
    </source>
</evidence>
<comment type="similarity">
    <text evidence="2">Belongs to the thioredoxin family. DsbE subfamily.</text>
</comment>
<dbReference type="CDD" id="cd03010">
    <property type="entry name" value="TlpA_like_DsbE"/>
    <property type="match status" value="1"/>
</dbReference>
<proteinExistence type="inferred from homology"/>
<dbReference type="AlphaFoldDB" id="A0A0P6W1S1"/>
<comment type="subcellular location">
    <subcellularLocation>
        <location evidence="1">Cell envelope</location>
    </subcellularLocation>
</comment>
<gene>
    <name evidence="8" type="ORF">ABB55_13700</name>
</gene>
<dbReference type="InterPro" id="IPR004799">
    <property type="entry name" value="Periplasmic_diS_OxRdtase_DsbE"/>
</dbReference>
<comment type="caution">
    <text evidence="8">The sequence shown here is derived from an EMBL/GenBank/DDBJ whole genome shotgun (WGS) entry which is preliminary data.</text>
</comment>
<dbReference type="PROSITE" id="PS51352">
    <property type="entry name" value="THIOREDOXIN_2"/>
    <property type="match status" value="1"/>
</dbReference>
<keyword evidence="4" id="KW-1015">Disulfide bond</keyword>
<evidence type="ECO:0000256" key="1">
    <source>
        <dbReference type="ARBA" id="ARBA00004196"/>
    </source>
</evidence>
<evidence type="ECO:0000259" key="7">
    <source>
        <dbReference type="PROSITE" id="PS51352"/>
    </source>
</evidence>
<keyword evidence="3" id="KW-0201">Cytochrome c-type biogenesis</keyword>
<dbReference type="RefSeq" id="WP_054359303.1">
    <property type="nucleotide sequence ID" value="NZ_LJYW01000001.1"/>
</dbReference>
<dbReference type="PROSITE" id="PS00194">
    <property type="entry name" value="THIOREDOXIN_1"/>
    <property type="match status" value="1"/>
</dbReference>
<feature type="domain" description="Thioredoxin" evidence="7">
    <location>
        <begin position="50"/>
        <end position="194"/>
    </location>
</feature>
<sequence length="200" mass="21705">MTTELQPEPPVPARRPWLVALPLVVFAAMAGLFAYFLVLKPRDASEIPSVLIDKPVPDFALAPLGGLTRDGAAVPGLTSADLKGRVTIVNVWASWCVPCRQEHPILNEIAKDPRVRLVGINYKDEPENALRFLGQLGNPFAAVGTDQKGRAAIDWGVYGVPETFLVAADGRIAYKFIGPLSPEGYAAKLEPEIRKAIARR</sequence>
<accession>A0A0P6W1S1</accession>
<name>A0A0P6W1S1_9HYPH</name>
<dbReference type="PANTHER" id="PTHR42852">
    <property type="entry name" value="THIOL:DISULFIDE INTERCHANGE PROTEIN DSBE"/>
    <property type="match status" value="1"/>
</dbReference>
<protein>
    <submittedName>
        <fullName evidence="8">Thiol:disulfide interchange protein</fullName>
    </submittedName>
</protein>
<dbReference type="Pfam" id="PF08534">
    <property type="entry name" value="Redoxin"/>
    <property type="match status" value="1"/>
</dbReference>
<dbReference type="InterPro" id="IPR050553">
    <property type="entry name" value="Thioredoxin_ResA/DsbE_sf"/>
</dbReference>
<reference evidence="8 9" key="1">
    <citation type="submission" date="2015-09" db="EMBL/GenBank/DDBJ databases">
        <authorList>
            <person name="Jackson K.R."/>
            <person name="Lunt B.L."/>
            <person name="Fisher J.N.B."/>
            <person name="Gardner A.V."/>
            <person name="Bailey M.E."/>
            <person name="Deus L.M."/>
            <person name="Earl A.S."/>
            <person name="Gibby P.D."/>
            <person name="Hartmann K.A."/>
            <person name="Liu J.E."/>
            <person name="Manci A.M."/>
            <person name="Nielsen D.A."/>
            <person name="Solomon M.B."/>
            <person name="Breakwell D.P."/>
            <person name="Burnett S.H."/>
            <person name="Grose J.H."/>
        </authorList>
    </citation>
    <scope>NUCLEOTIDE SEQUENCE [LARGE SCALE GENOMIC DNA]</scope>
    <source>
        <strain evidence="8 9">16</strain>
    </source>
</reference>
<dbReference type="PANTHER" id="PTHR42852:SF6">
    <property type="entry name" value="THIOL:DISULFIDE INTERCHANGE PROTEIN DSBE"/>
    <property type="match status" value="1"/>
</dbReference>
<dbReference type="Gene3D" id="3.40.30.10">
    <property type="entry name" value="Glutaredoxin"/>
    <property type="match status" value="1"/>
</dbReference>
<dbReference type="NCBIfam" id="TIGR00385">
    <property type="entry name" value="dsbE"/>
    <property type="match status" value="1"/>
</dbReference>
<evidence type="ECO:0000256" key="3">
    <source>
        <dbReference type="ARBA" id="ARBA00022748"/>
    </source>
</evidence>
<dbReference type="GO" id="GO:0017004">
    <property type="term" value="P:cytochrome complex assembly"/>
    <property type="evidence" value="ECO:0007669"/>
    <property type="project" value="UniProtKB-KW"/>
</dbReference>